<feature type="non-terminal residue" evidence="11">
    <location>
        <position position="1"/>
    </location>
</feature>
<evidence type="ECO:0000259" key="10">
    <source>
        <dbReference type="PROSITE" id="PS50110"/>
    </source>
</evidence>
<keyword evidence="3 6" id="KW-0597">Phosphoprotein</keyword>
<feature type="compositionally biased region" description="Low complexity" evidence="7">
    <location>
        <begin position="622"/>
        <end position="650"/>
    </location>
</feature>
<dbReference type="SMART" id="SM00388">
    <property type="entry name" value="HisKA"/>
    <property type="match status" value="1"/>
</dbReference>
<reference evidence="11" key="1">
    <citation type="submission" date="2020-05" db="EMBL/GenBank/DDBJ databases">
        <title>Phylogenomic resolution of chytrid fungi.</title>
        <authorList>
            <person name="Stajich J.E."/>
            <person name="Amses K."/>
            <person name="Simmons R."/>
            <person name="Seto K."/>
            <person name="Myers J."/>
            <person name="Bonds A."/>
            <person name="Quandt C.A."/>
            <person name="Barry K."/>
            <person name="Liu P."/>
            <person name="Grigoriev I."/>
            <person name="Longcore J.E."/>
            <person name="James T.Y."/>
        </authorList>
    </citation>
    <scope>NUCLEOTIDE SEQUENCE</scope>
    <source>
        <strain evidence="11">JEL0318</strain>
    </source>
</reference>
<dbReference type="GO" id="GO:0005886">
    <property type="term" value="C:plasma membrane"/>
    <property type="evidence" value="ECO:0007669"/>
    <property type="project" value="TreeGrafter"/>
</dbReference>
<protein>
    <recommendedName>
        <fullName evidence="2">histidine kinase</fullName>
        <ecNumber evidence="2">2.7.13.3</ecNumber>
    </recommendedName>
</protein>
<dbReference type="Gene3D" id="3.30.565.10">
    <property type="entry name" value="Histidine kinase-like ATPase, C-terminal domain"/>
    <property type="match status" value="1"/>
</dbReference>
<accession>A0AAD5S6U2</accession>
<dbReference type="CDD" id="cd17546">
    <property type="entry name" value="REC_hyHK_CKI1_RcsC-like"/>
    <property type="match status" value="1"/>
</dbReference>
<proteinExistence type="predicted"/>
<dbReference type="Pfam" id="PF00072">
    <property type="entry name" value="Response_reg"/>
    <property type="match status" value="1"/>
</dbReference>
<dbReference type="PRINTS" id="PR00344">
    <property type="entry name" value="BCTRLSENSOR"/>
</dbReference>
<evidence type="ECO:0000256" key="8">
    <source>
        <dbReference type="SAM" id="SignalP"/>
    </source>
</evidence>
<feature type="domain" description="Histidine kinase" evidence="9">
    <location>
        <begin position="67"/>
        <end position="429"/>
    </location>
</feature>
<dbReference type="CDD" id="cd00082">
    <property type="entry name" value="HisKA"/>
    <property type="match status" value="1"/>
</dbReference>
<evidence type="ECO:0000256" key="7">
    <source>
        <dbReference type="SAM" id="MobiDB-lite"/>
    </source>
</evidence>
<gene>
    <name evidence="11" type="ORF">HK097_000383</name>
</gene>
<organism evidence="11 12">
    <name type="scientific">Rhizophlyctis rosea</name>
    <dbReference type="NCBI Taxonomy" id="64517"/>
    <lineage>
        <taxon>Eukaryota</taxon>
        <taxon>Fungi</taxon>
        <taxon>Fungi incertae sedis</taxon>
        <taxon>Chytridiomycota</taxon>
        <taxon>Chytridiomycota incertae sedis</taxon>
        <taxon>Chytridiomycetes</taxon>
        <taxon>Rhizophlyctidales</taxon>
        <taxon>Rhizophlyctidaceae</taxon>
        <taxon>Rhizophlyctis</taxon>
    </lineage>
</organism>
<dbReference type="EMBL" id="JADGJD010001060">
    <property type="protein sequence ID" value="KAJ3046944.1"/>
    <property type="molecule type" value="Genomic_DNA"/>
</dbReference>
<dbReference type="InterPro" id="IPR003661">
    <property type="entry name" value="HisK_dim/P_dom"/>
</dbReference>
<evidence type="ECO:0000313" key="11">
    <source>
        <dbReference type="EMBL" id="KAJ3046944.1"/>
    </source>
</evidence>
<dbReference type="SUPFAM" id="SSF55874">
    <property type="entry name" value="ATPase domain of HSP90 chaperone/DNA topoisomerase II/histidine kinase"/>
    <property type="match status" value="2"/>
</dbReference>
<keyword evidence="12" id="KW-1185">Reference proteome</keyword>
<dbReference type="Gene3D" id="1.10.287.130">
    <property type="match status" value="1"/>
</dbReference>
<dbReference type="PROSITE" id="PS50109">
    <property type="entry name" value="HIS_KIN"/>
    <property type="match status" value="1"/>
</dbReference>
<dbReference type="Pfam" id="PF02518">
    <property type="entry name" value="HATPase_c"/>
    <property type="match status" value="1"/>
</dbReference>
<keyword evidence="4" id="KW-0808">Transferase</keyword>
<evidence type="ECO:0000259" key="9">
    <source>
        <dbReference type="PROSITE" id="PS50109"/>
    </source>
</evidence>
<keyword evidence="5" id="KW-0418">Kinase</keyword>
<dbReference type="InterPro" id="IPR005467">
    <property type="entry name" value="His_kinase_dom"/>
</dbReference>
<evidence type="ECO:0000256" key="1">
    <source>
        <dbReference type="ARBA" id="ARBA00000085"/>
    </source>
</evidence>
<dbReference type="GO" id="GO:0009927">
    <property type="term" value="F:histidine phosphotransfer kinase activity"/>
    <property type="evidence" value="ECO:0007669"/>
    <property type="project" value="TreeGrafter"/>
</dbReference>
<comment type="caution">
    <text evidence="11">The sequence shown here is derived from an EMBL/GenBank/DDBJ whole genome shotgun (WGS) entry which is preliminary data.</text>
</comment>
<dbReference type="PROSITE" id="PS50110">
    <property type="entry name" value="RESPONSE_REGULATORY"/>
    <property type="match status" value="1"/>
</dbReference>
<evidence type="ECO:0000256" key="5">
    <source>
        <dbReference type="ARBA" id="ARBA00022777"/>
    </source>
</evidence>
<evidence type="ECO:0000256" key="6">
    <source>
        <dbReference type="PROSITE-ProRule" id="PRU00169"/>
    </source>
</evidence>
<feature type="modified residue" description="4-aspartylphosphate" evidence="6">
    <location>
        <position position="751"/>
    </location>
</feature>
<dbReference type="InterPro" id="IPR036890">
    <property type="entry name" value="HATPase_C_sf"/>
</dbReference>
<feature type="region of interest" description="Disordered" evidence="7">
    <location>
        <begin position="90"/>
        <end position="119"/>
    </location>
</feature>
<dbReference type="GO" id="GO:0000155">
    <property type="term" value="F:phosphorelay sensor kinase activity"/>
    <property type="evidence" value="ECO:0007669"/>
    <property type="project" value="InterPro"/>
</dbReference>
<feature type="domain" description="Response regulatory" evidence="10">
    <location>
        <begin position="661"/>
        <end position="828"/>
    </location>
</feature>
<dbReference type="InterPro" id="IPR036097">
    <property type="entry name" value="HisK_dim/P_sf"/>
</dbReference>
<feature type="signal peptide" evidence="8">
    <location>
        <begin position="1"/>
        <end position="25"/>
    </location>
</feature>
<feature type="region of interest" description="Disordered" evidence="7">
    <location>
        <begin position="595"/>
        <end position="657"/>
    </location>
</feature>
<dbReference type="Proteomes" id="UP001212841">
    <property type="component" value="Unassembled WGS sequence"/>
</dbReference>
<dbReference type="InterPro" id="IPR001789">
    <property type="entry name" value="Sig_transdc_resp-reg_receiver"/>
</dbReference>
<dbReference type="PANTHER" id="PTHR43047:SF72">
    <property type="entry name" value="OSMOSENSING HISTIDINE PROTEIN KINASE SLN1"/>
    <property type="match status" value="1"/>
</dbReference>
<dbReference type="InterPro" id="IPR004358">
    <property type="entry name" value="Sig_transdc_His_kin-like_C"/>
</dbReference>
<name>A0AAD5S6U2_9FUNG</name>
<dbReference type="SUPFAM" id="SSF52172">
    <property type="entry name" value="CheY-like"/>
    <property type="match status" value="1"/>
</dbReference>
<evidence type="ECO:0000256" key="3">
    <source>
        <dbReference type="ARBA" id="ARBA00022553"/>
    </source>
</evidence>
<dbReference type="InterPro" id="IPR011006">
    <property type="entry name" value="CheY-like_superfamily"/>
</dbReference>
<dbReference type="EC" id="2.7.13.3" evidence="2"/>
<dbReference type="PANTHER" id="PTHR43047">
    <property type="entry name" value="TWO-COMPONENT HISTIDINE PROTEIN KINASE"/>
    <property type="match status" value="1"/>
</dbReference>
<evidence type="ECO:0000313" key="12">
    <source>
        <dbReference type="Proteomes" id="UP001212841"/>
    </source>
</evidence>
<dbReference type="SMART" id="SM00448">
    <property type="entry name" value="REC"/>
    <property type="match status" value="1"/>
</dbReference>
<feature type="region of interest" description="Disordered" evidence="7">
    <location>
        <begin position="247"/>
        <end position="273"/>
    </location>
</feature>
<dbReference type="SUPFAM" id="SSF47384">
    <property type="entry name" value="Homodimeric domain of signal transducing histidine kinase"/>
    <property type="match status" value="1"/>
</dbReference>
<keyword evidence="8" id="KW-0732">Signal</keyword>
<feature type="chain" id="PRO_5042190387" description="histidine kinase" evidence="8">
    <location>
        <begin position="26"/>
        <end position="834"/>
    </location>
</feature>
<evidence type="ECO:0000256" key="4">
    <source>
        <dbReference type="ARBA" id="ARBA00022679"/>
    </source>
</evidence>
<feature type="compositionally biased region" description="Gly residues" evidence="7">
    <location>
        <begin position="93"/>
        <end position="108"/>
    </location>
</feature>
<evidence type="ECO:0000256" key="2">
    <source>
        <dbReference type="ARBA" id="ARBA00012438"/>
    </source>
</evidence>
<sequence length="834" mass="90113">GQLASAILMFNALAFSCLLAERAQAVEKVEDIVEKRTEELKVALEDLKAEKQAAWNANLDKTVFMAFWAHEIRNPLHAITNLADFLMEESEGGQSGGQAGSQGSGGGLSPNYAAKKGPDKMRPDSTFLYTVRAIKMSSTYMLGLVNDVLEVGRLETGSVTLEPRVVDLKKIIGASVECAKELLWNHKMKFVCDVGTDLPQWIEADPVRLQQILNNLLGNAYRFTPEGGRISLSVHLYNRFTAPASTTSHDSSSPFPHHHHSTVPRASSSNTNILPPHIARRRSKQGMTTIFVTQPSESFSRGKRIASKSLSGESLGAAVSQIFSASGGFLKPGSTKSLRGASSGGSGTSDWVTLHFVVEDGCNGIEVEDVPALFEPYAQSNAKPLRQEGGSGLGLAITRRMVELMGGRIEVDTGVGTGTILHVFVPFRVAGRPEEASFEDMRMAMYLPDNMRLDAPEINVLGSLMNASMDDIEKELTEVGLSGIVPPKRPLSSGLLAAKYGFSGGSQDFISNLGARGILRTRESVSPIPPSHLSPMMEQILEVHSGTLSRGQGGGMTESQSGDLGTRILEEPASTINLTKSHSESLPKLVHATSYSDARSESLKPANKVPPAIRTSSTSLQTRTDTSNTLSTNTATSSTSRHTLPTSPSSTNPPLPSPLARILVVDDSSINRTILSRMLTRILPMDKWAIDEAVNGADAVEKVKQLREVSDNARRERDLKDFMRDDPKAVWGGCGSAETFLSPDYRIIFMDVVMPVMEGYEATKQIRLLKCHAPIVIVTANRIVTDGLGSEHCRGQSGMSEAEEAGANEQIGKPFTKELIREVLERYKVLGGSG</sequence>
<comment type="catalytic activity">
    <reaction evidence="1">
        <text>ATP + protein L-histidine = ADP + protein N-phospho-L-histidine.</text>
        <dbReference type="EC" id="2.7.13.3"/>
    </reaction>
</comment>
<dbReference type="InterPro" id="IPR003594">
    <property type="entry name" value="HATPase_dom"/>
</dbReference>
<dbReference type="Gene3D" id="3.40.50.2300">
    <property type="match status" value="1"/>
</dbReference>
<dbReference type="AlphaFoldDB" id="A0AAD5S6U2"/>
<dbReference type="SMART" id="SM00387">
    <property type="entry name" value="HATPase_c"/>
    <property type="match status" value="1"/>
</dbReference>